<comment type="subunit">
    <text evidence="1">Heterotetramer of one alpha, one beta, one delta and one gamma chain.</text>
</comment>
<evidence type="ECO:0000256" key="1">
    <source>
        <dbReference type="ARBA" id="ARBA00011595"/>
    </source>
</evidence>
<name>A8MAF8_CALMQ</name>
<dbReference type="Pfam" id="PF01855">
    <property type="entry name" value="POR_N"/>
    <property type="match status" value="1"/>
</dbReference>
<comment type="subunit">
    <text evidence="2">Heterodimer composed of an alpha and a beta subunit.</text>
</comment>
<dbReference type="InterPro" id="IPR009014">
    <property type="entry name" value="Transketo_C/PFOR_II"/>
</dbReference>
<dbReference type="Gene3D" id="3.40.50.920">
    <property type="match status" value="1"/>
</dbReference>
<dbReference type="GO" id="GO:0018491">
    <property type="term" value="F:2-oxobutyrate synthase activity"/>
    <property type="evidence" value="ECO:0007669"/>
    <property type="project" value="UniProtKB-ARBA"/>
</dbReference>
<keyword evidence="9" id="KW-1185">Reference proteome</keyword>
<accession>A8MAF8</accession>
<gene>
    <name evidence="8" type="ordered locus">Cmaq_1712</name>
</gene>
<dbReference type="InterPro" id="IPR050722">
    <property type="entry name" value="Pyruvate:ferred/Flavod_OxRd"/>
</dbReference>
<dbReference type="InterPro" id="IPR033412">
    <property type="entry name" value="PFOR_II"/>
</dbReference>
<dbReference type="Gene3D" id="3.40.50.970">
    <property type="match status" value="1"/>
</dbReference>
<evidence type="ECO:0000256" key="3">
    <source>
        <dbReference type="ARBA" id="ARBA00012691"/>
    </source>
</evidence>
<dbReference type="PANTHER" id="PTHR32154:SF0">
    <property type="entry name" value="PYRUVATE-FLAVODOXIN OXIDOREDUCTASE-RELATED"/>
    <property type="match status" value="1"/>
</dbReference>
<dbReference type="HOGENOM" id="CLU_002569_5_0_2"/>
<evidence type="ECO:0000256" key="2">
    <source>
        <dbReference type="ARBA" id="ARBA00011631"/>
    </source>
</evidence>
<dbReference type="AlphaFoldDB" id="A8MAF8"/>
<sequence length="407" mass="45215">MINRQDMISRGVRKIMVGDHAVAEAVKMARVNVVSAYPITPQTLIVERLSEIIDKGELKADFIRVESEFAALASVYGASAAGARAFTATSSHGLFYMYEMLWWAAASRLPLVMAVVTRALGPPWNIHDEHTDLLAIRDSGWVIGMASSVQEAFDMTLTAFRVSEDERVLLPVAVGLDGFVLSHTTEPIYVPYQEDVDAWLPPRNPKVPYVIEPGGEPVTLGNLPKSDLYHELHKVYMDESMNEAKKVIAEAYNEYGKLTGRNYEPLIECHRCSDAKYLAVTMGAWSGDAEIAIDELRREGYQVGLIRIRYIRPFPDDEVSERINGVKGVIVFDRDYSMGFGGILAGELMGLVPGNVSFKGVVAGLAGVDMSPSEFKSIIRDFINETERNGVMRVRKWWYIPNTNGGD</sequence>
<feature type="domain" description="Pyruvate flavodoxin/ferredoxin oxidoreductase pyrimidine binding" evidence="6">
    <location>
        <begin position="25"/>
        <end position="251"/>
    </location>
</feature>
<dbReference type="RefSeq" id="WP_012186754.1">
    <property type="nucleotide sequence ID" value="NC_009954.1"/>
</dbReference>
<protein>
    <recommendedName>
        <fullName evidence="3">2-oxoacid oxidoreductase (ferredoxin)</fullName>
        <ecNumber evidence="3">1.2.7.11</ecNumber>
    </recommendedName>
</protein>
<organism evidence="8 9">
    <name type="scientific">Caldivirga maquilingensis (strain ATCC 700844 / DSM 13496 / JCM 10307 / IC-167)</name>
    <dbReference type="NCBI Taxonomy" id="397948"/>
    <lineage>
        <taxon>Archaea</taxon>
        <taxon>Thermoproteota</taxon>
        <taxon>Thermoprotei</taxon>
        <taxon>Thermoproteales</taxon>
        <taxon>Thermoproteaceae</taxon>
        <taxon>Caldivirga</taxon>
    </lineage>
</organism>
<dbReference type="Pfam" id="PF17147">
    <property type="entry name" value="PFOR_II"/>
    <property type="match status" value="1"/>
</dbReference>
<dbReference type="GeneID" id="5708500"/>
<dbReference type="SUPFAM" id="SSF52922">
    <property type="entry name" value="TK C-terminal domain-like"/>
    <property type="match status" value="1"/>
</dbReference>
<dbReference type="GO" id="GO:0006979">
    <property type="term" value="P:response to oxidative stress"/>
    <property type="evidence" value="ECO:0007669"/>
    <property type="project" value="TreeGrafter"/>
</dbReference>
<dbReference type="InterPro" id="IPR002880">
    <property type="entry name" value="Pyrv_Fd/Flavodoxin_OxRdtase_N"/>
</dbReference>
<dbReference type="KEGG" id="cma:Cmaq_1712"/>
<dbReference type="GO" id="GO:0019164">
    <property type="term" value="F:pyruvate synthase activity"/>
    <property type="evidence" value="ECO:0007669"/>
    <property type="project" value="UniProtKB-ARBA"/>
</dbReference>
<evidence type="ECO:0000259" key="7">
    <source>
        <dbReference type="Pfam" id="PF17147"/>
    </source>
</evidence>
<dbReference type="EMBL" id="CP000852">
    <property type="protein sequence ID" value="ABW02535.1"/>
    <property type="molecule type" value="Genomic_DNA"/>
</dbReference>
<comment type="catalytic activity">
    <reaction evidence="5">
        <text>a 2-oxocarboxylate + 2 oxidized [2Fe-2S]-[ferredoxin] + CoA = an acyl-CoA + 2 reduced [2Fe-2S]-[ferredoxin] + CO2 + H(+)</text>
        <dbReference type="Rhea" id="RHEA:42316"/>
        <dbReference type="Rhea" id="RHEA-COMP:10000"/>
        <dbReference type="Rhea" id="RHEA-COMP:10001"/>
        <dbReference type="ChEBI" id="CHEBI:15378"/>
        <dbReference type="ChEBI" id="CHEBI:16526"/>
        <dbReference type="ChEBI" id="CHEBI:33737"/>
        <dbReference type="ChEBI" id="CHEBI:33738"/>
        <dbReference type="ChEBI" id="CHEBI:35179"/>
        <dbReference type="ChEBI" id="CHEBI:57287"/>
        <dbReference type="ChEBI" id="CHEBI:58342"/>
        <dbReference type="EC" id="1.2.7.11"/>
    </reaction>
</comment>
<dbReference type="InterPro" id="IPR029061">
    <property type="entry name" value="THDP-binding"/>
</dbReference>
<dbReference type="PANTHER" id="PTHR32154">
    <property type="entry name" value="PYRUVATE-FLAVODOXIN OXIDOREDUCTASE-RELATED"/>
    <property type="match status" value="1"/>
</dbReference>
<dbReference type="FunFam" id="3.40.50.970:FF:000012">
    <property type="entry name" value="Pyruvate:ferredoxin (Flavodoxin) oxidoreductase"/>
    <property type="match status" value="1"/>
</dbReference>
<evidence type="ECO:0000256" key="4">
    <source>
        <dbReference type="ARBA" id="ARBA00023002"/>
    </source>
</evidence>
<evidence type="ECO:0000259" key="6">
    <source>
        <dbReference type="Pfam" id="PF01855"/>
    </source>
</evidence>
<dbReference type="CDD" id="cd07034">
    <property type="entry name" value="TPP_PYR_PFOR_IOR-alpha_like"/>
    <property type="match status" value="1"/>
</dbReference>
<evidence type="ECO:0000313" key="8">
    <source>
        <dbReference type="EMBL" id="ABW02535.1"/>
    </source>
</evidence>
<feature type="domain" description="Pyruvate:ferredoxin oxidoreductase core" evidence="7">
    <location>
        <begin position="275"/>
        <end position="374"/>
    </location>
</feature>
<reference evidence="8 9" key="1">
    <citation type="submission" date="2007-10" db="EMBL/GenBank/DDBJ databases">
        <title>Complete sequence of Caldivirga maquilingensis IC-167.</title>
        <authorList>
            <consortium name="US DOE Joint Genome Institute"/>
            <person name="Copeland A."/>
            <person name="Lucas S."/>
            <person name="Lapidus A."/>
            <person name="Barry K."/>
            <person name="Glavina del Rio T."/>
            <person name="Dalin E."/>
            <person name="Tice H."/>
            <person name="Pitluck S."/>
            <person name="Saunders E."/>
            <person name="Brettin T."/>
            <person name="Bruce D."/>
            <person name="Detter J.C."/>
            <person name="Han C."/>
            <person name="Schmutz J."/>
            <person name="Larimer F."/>
            <person name="Land M."/>
            <person name="Hauser L."/>
            <person name="Kyrpides N."/>
            <person name="Ivanova N."/>
            <person name="Biddle J.F."/>
            <person name="Zhang Z."/>
            <person name="Fitz-Gibbon S.T."/>
            <person name="Lowe T.M."/>
            <person name="Saltikov C."/>
            <person name="House C.H."/>
            <person name="Richardson P."/>
        </authorList>
    </citation>
    <scope>NUCLEOTIDE SEQUENCE [LARGE SCALE GENOMIC DNA]</scope>
    <source>
        <strain evidence="9">ATCC 700844 / DSM 13496 / JCM 10307 / IC-167</strain>
    </source>
</reference>
<dbReference type="Proteomes" id="UP000001137">
    <property type="component" value="Chromosome"/>
</dbReference>
<proteinExistence type="predicted"/>
<evidence type="ECO:0000256" key="5">
    <source>
        <dbReference type="ARBA" id="ARBA00048893"/>
    </source>
</evidence>
<dbReference type="SUPFAM" id="SSF52518">
    <property type="entry name" value="Thiamin diphosphate-binding fold (THDP-binding)"/>
    <property type="match status" value="1"/>
</dbReference>
<dbReference type="EC" id="1.2.7.11" evidence="3"/>
<keyword evidence="4" id="KW-0560">Oxidoreductase</keyword>
<dbReference type="STRING" id="397948.Cmaq_1712"/>
<evidence type="ECO:0000313" key="9">
    <source>
        <dbReference type="Proteomes" id="UP000001137"/>
    </source>
</evidence>
<keyword evidence="8" id="KW-0670">Pyruvate</keyword>
<dbReference type="eggNOG" id="arCOG01608">
    <property type="taxonomic scope" value="Archaea"/>
</dbReference>